<comment type="caution">
    <text evidence="13">The sequence shown here is derived from an EMBL/GenBank/DDBJ whole genome shotgun (WGS) entry which is preliminary data.</text>
</comment>
<evidence type="ECO:0000313" key="13">
    <source>
        <dbReference type="EMBL" id="GAB17112.1"/>
    </source>
</evidence>
<dbReference type="Gene3D" id="1.20.1560.10">
    <property type="entry name" value="ABC transporter type 1, transmembrane domain"/>
    <property type="match status" value="1"/>
</dbReference>
<evidence type="ECO:0000256" key="9">
    <source>
        <dbReference type="ARBA" id="ARBA00061644"/>
    </source>
</evidence>
<dbReference type="GO" id="GO:0005524">
    <property type="term" value="F:ATP binding"/>
    <property type="evidence" value="ECO:0007669"/>
    <property type="project" value="UniProtKB-KW"/>
</dbReference>
<dbReference type="InterPro" id="IPR017871">
    <property type="entry name" value="ABC_transporter-like_CS"/>
</dbReference>
<evidence type="ECO:0000256" key="8">
    <source>
        <dbReference type="ARBA" id="ARBA00023136"/>
    </source>
</evidence>
<organism evidence="13 14">
    <name type="scientific">Gordonia effusa NBRC 100432</name>
    <dbReference type="NCBI Taxonomy" id="1077974"/>
    <lineage>
        <taxon>Bacteria</taxon>
        <taxon>Bacillati</taxon>
        <taxon>Actinomycetota</taxon>
        <taxon>Actinomycetes</taxon>
        <taxon>Mycobacteriales</taxon>
        <taxon>Gordoniaceae</taxon>
        <taxon>Gordonia</taxon>
    </lineage>
</organism>
<evidence type="ECO:0000256" key="1">
    <source>
        <dbReference type="ARBA" id="ARBA00004651"/>
    </source>
</evidence>
<dbReference type="InterPro" id="IPR039421">
    <property type="entry name" value="Type_1_exporter"/>
</dbReference>
<dbReference type="GO" id="GO:0015421">
    <property type="term" value="F:ABC-type oligopeptide transporter activity"/>
    <property type="evidence" value="ECO:0007669"/>
    <property type="project" value="TreeGrafter"/>
</dbReference>
<evidence type="ECO:0000259" key="12">
    <source>
        <dbReference type="PROSITE" id="PS50929"/>
    </source>
</evidence>
<keyword evidence="7 10" id="KW-1133">Transmembrane helix</keyword>
<dbReference type="SUPFAM" id="SSF52540">
    <property type="entry name" value="P-loop containing nucleoside triphosphate hydrolases"/>
    <property type="match status" value="1"/>
</dbReference>
<evidence type="ECO:0000259" key="11">
    <source>
        <dbReference type="PROSITE" id="PS50893"/>
    </source>
</evidence>
<dbReference type="PROSITE" id="PS00211">
    <property type="entry name" value="ABC_TRANSPORTER_1"/>
    <property type="match status" value="1"/>
</dbReference>
<feature type="transmembrane region" description="Helical" evidence="10">
    <location>
        <begin position="223"/>
        <end position="240"/>
    </location>
</feature>
<feature type="domain" description="ABC transmembrane type-1" evidence="12">
    <location>
        <begin position="86"/>
        <end position="368"/>
    </location>
</feature>
<evidence type="ECO:0000256" key="5">
    <source>
        <dbReference type="ARBA" id="ARBA00022741"/>
    </source>
</evidence>
<dbReference type="InterPro" id="IPR011527">
    <property type="entry name" value="ABC1_TM_dom"/>
</dbReference>
<keyword evidence="6" id="KW-0067">ATP-binding</keyword>
<dbReference type="InterPro" id="IPR003593">
    <property type="entry name" value="AAA+_ATPase"/>
</dbReference>
<dbReference type="Pfam" id="PF00005">
    <property type="entry name" value="ABC_tran"/>
    <property type="match status" value="1"/>
</dbReference>
<dbReference type="Proteomes" id="UP000035034">
    <property type="component" value="Unassembled WGS sequence"/>
</dbReference>
<evidence type="ECO:0000313" key="14">
    <source>
        <dbReference type="Proteomes" id="UP000035034"/>
    </source>
</evidence>
<evidence type="ECO:0000256" key="7">
    <source>
        <dbReference type="ARBA" id="ARBA00022989"/>
    </source>
</evidence>
<dbReference type="InterPro" id="IPR036640">
    <property type="entry name" value="ABC1_TM_sf"/>
</dbReference>
<dbReference type="PANTHER" id="PTHR43394">
    <property type="entry name" value="ATP-DEPENDENT PERMEASE MDL1, MITOCHONDRIAL"/>
    <property type="match status" value="1"/>
</dbReference>
<dbReference type="SUPFAM" id="SSF90123">
    <property type="entry name" value="ABC transporter transmembrane region"/>
    <property type="match status" value="1"/>
</dbReference>
<evidence type="ECO:0000256" key="6">
    <source>
        <dbReference type="ARBA" id="ARBA00022840"/>
    </source>
</evidence>
<keyword evidence="5" id="KW-0547">Nucleotide-binding</keyword>
<feature type="domain" description="ABC transporter" evidence="11">
    <location>
        <begin position="409"/>
        <end position="623"/>
    </location>
</feature>
<dbReference type="InterPro" id="IPR003439">
    <property type="entry name" value="ABC_transporter-like_ATP-bd"/>
</dbReference>
<accession>H0QWB1</accession>
<feature type="transmembrane region" description="Helical" evidence="10">
    <location>
        <begin position="196"/>
        <end position="217"/>
    </location>
</feature>
<protein>
    <submittedName>
        <fullName evidence="13">Putative ABC transporter</fullName>
    </submittedName>
</protein>
<proteinExistence type="inferred from homology"/>
<dbReference type="PANTHER" id="PTHR43394:SF1">
    <property type="entry name" value="ATP-BINDING CASSETTE SUB-FAMILY B MEMBER 10, MITOCHONDRIAL"/>
    <property type="match status" value="1"/>
</dbReference>
<keyword evidence="14" id="KW-1185">Reference proteome</keyword>
<gene>
    <name evidence="13" type="ORF">GOEFS_019_00250</name>
</gene>
<reference evidence="13 14" key="1">
    <citation type="submission" date="2011-12" db="EMBL/GenBank/DDBJ databases">
        <title>Whole genome shotgun sequence of Gordonia effusa NBRC 100432.</title>
        <authorList>
            <person name="Yoshida I."/>
            <person name="Takarada H."/>
            <person name="Hosoyama A."/>
            <person name="Tsuchikane K."/>
            <person name="Katsumata H."/>
            <person name="Yamazaki S."/>
            <person name="Fujita N."/>
        </authorList>
    </citation>
    <scope>NUCLEOTIDE SEQUENCE [LARGE SCALE GENOMIC DNA]</scope>
    <source>
        <strain evidence="13 14">NBRC 100432</strain>
    </source>
</reference>
<keyword evidence="8 10" id="KW-0472">Membrane</keyword>
<name>H0QWB1_9ACTN</name>
<dbReference type="STRING" id="1077974.GOEFS_019_00250"/>
<keyword evidence="2" id="KW-0813">Transport</keyword>
<dbReference type="EMBL" id="BAEH01000019">
    <property type="protein sequence ID" value="GAB17112.1"/>
    <property type="molecule type" value="Genomic_DNA"/>
</dbReference>
<feature type="transmembrane region" description="Helical" evidence="10">
    <location>
        <begin position="81"/>
        <end position="107"/>
    </location>
</feature>
<dbReference type="PROSITE" id="PS50929">
    <property type="entry name" value="ABC_TM1F"/>
    <property type="match status" value="1"/>
</dbReference>
<dbReference type="FunFam" id="3.40.50.300:FF:000299">
    <property type="entry name" value="ABC transporter ATP-binding protein/permease"/>
    <property type="match status" value="1"/>
</dbReference>
<keyword evidence="4 10" id="KW-0812">Transmembrane</keyword>
<evidence type="ECO:0000256" key="4">
    <source>
        <dbReference type="ARBA" id="ARBA00022692"/>
    </source>
</evidence>
<evidence type="ECO:0000256" key="10">
    <source>
        <dbReference type="SAM" id="Phobius"/>
    </source>
</evidence>
<comment type="similarity">
    <text evidence="9">Belongs to the ABC transporter superfamily. Lipid exporter (TC 3.A.1.106) family.</text>
</comment>
<dbReference type="eggNOG" id="COG1132">
    <property type="taxonomic scope" value="Bacteria"/>
</dbReference>
<dbReference type="SMART" id="SM00382">
    <property type="entry name" value="AAA"/>
    <property type="match status" value="1"/>
</dbReference>
<feature type="transmembrane region" description="Helical" evidence="10">
    <location>
        <begin position="127"/>
        <end position="150"/>
    </location>
</feature>
<dbReference type="Gene3D" id="3.40.50.300">
    <property type="entry name" value="P-loop containing nucleotide triphosphate hydrolases"/>
    <property type="match status" value="1"/>
</dbReference>
<dbReference type="OrthoDB" id="9806127at2"/>
<dbReference type="GO" id="GO:0005886">
    <property type="term" value="C:plasma membrane"/>
    <property type="evidence" value="ECO:0007669"/>
    <property type="project" value="UniProtKB-SubCell"/>
</dbReference>
<dbReference type="GO" id="GO:0016887">
    <property type="term" value="F:ATP hydrolysis activity"/>
    <property type="evidence" value="ECO:0007669"/>
    <property type="project" value="InterPro"/>
</dbReference>
<sequence>MVAFDGATPTSSSSEIAISEHLKESRVTAQSNAIGVDDVEASITPSSIDRLELPPAAPDSGHPSLTVFSAMRRFSPYMSGLWGRLAAAVGLQFLDVLASVAVVYLFAHIVDDVLATGDLHALISPMMWWIVVTLAGATASYCGSILAEVVTERMLLRLRTDLYAHTQQLAPHTRRQFQTGDLIARHSSDVDEVEQLVSSGIVSGIIAAASVIAYAVAAVWVRWDLALIAFVLAPLLWLVARRFGRILKRASRTERAANGEISSLIAEGIDNAHAIAADNQLAADQARVGRQSYRWMRARVSEAKAGEAFQQSVVVVELLCMLGILALGAWQIAAGRTTIGGLIALTGYLGYLYPQIQALGGLAVQVTSATASAERVAQVLDEPIGLSDETEPVAAIAAPTPHRDVGARIDFRDVTFGYPGAESPVLEGFSLTVHPGECIALTGASGAGKTTLTHLLLRFYDPDEGAVQVNGVDLRAQRIADARAGTTLLPQRIAIFHGSIAENIAFGRSDADRSAIVAAAQAADADGFIGLLPDGYDTELRDSGANLSGGQRQRIALARAFLRDTPVLVLDEPTTGLDRETADRILGPLRRLVSGRTTIIITHDPVVAAMADRTVVLDAQAPN</sequence>
<dbReference type="InterPro" id="IPR027417">
    <property type="entry name" value="P-loop_NTPase"/>
</dbReference>
<feature type="transmembrane region" description="Helical" evidence="10">
    <location>
        <begin position="313"/>
        <end position="333"/>
    </location>
</feature>
<dbReference type="PROSITE" id="PS50893">
    <property type="entry name" value="ABC_TRANSPORTER_2"/>
    <property type="match status" value="1"/>
</dbReference>
<keyword evidence="3" id="KW-1003">Cell membrane</keyword>
<evidence type="ECO:0000256" key="2">
    <source>
        <dbReference type="ARBA" id="ARBA00022448"/>
    </source>
</evidence>
<dbReference type="Pfam" id="PF00664">
    <property type="entry name" value="ABC_membrane"/>
    <property type="match status" value="1"/>
</dbReference>
<dbReference type="AlphaFoldDB" id="H0QWB1"/>
<comment type="subcellular location">
    <subcellularLocation>
        <location evidence="1">Cell membrane</location>
        <topology evidence="1">Multi-pass membrane protein</topology>
    </subcellularLocation>
</comment>
<evidence type="ECO:0000256" key="3">
    <source>
        <dbReference type="ARBA" id="ARBA00022475"/>
    </source>
</evidence>